<evidence type="ECO:0000256" key="1">
    <source>
        <dbReference type="ARBA" id="ARBA00022460"/>
    </source>
</evidence>
<dbReference type="PANTHER" id="PTHR12236">
    <property type="entry name" value="STRUCTURAL CONTITUENT OF CUTICLE"/>
    <property type="match status" value="1"/>
</dbReference>
<sequence length="156" mass="17296">MKWELETINTPDWGPNTDLPVTRKPEKTRVTPLSACSLLPSPPLLLSTPILVTMVTPNWPSLVDMLTIMRTPCTSSTTPCMTRTRGTSRTSGSHKNQWESRDGDVVKGSYSLVEADGTLRTVDYTADKHNGFNAVVKKTGHAHHPQQATHYGRGYY</sequence>
<evidence type="ECO:0000256" key="3">
    <source>
        <dbReference type="SAM" id="MobiDB-lite"/>
    </source>
</evidence>
<dbReference type="InterPro" id="IPR000618">
    <property type="entry name" value="Insect_cuticle"/>
</dbReference>
<evidence type="ECO:0008006" key="5">
    <source>
        <dbReference type="Google" id="ProtNLM"/>
    </source>
</evidence>
<organism evidence="4">
    <name type="scientific">Timema bartmani</name>
    <dbReference type="NCBI Taxonomy" id="61472"/>
    <lineage>
        <taxon>Eukaryota</taxon>
        <taxon>Metazoa</taxon>
        <taxon>Ecdysozoa</taxon>
        <taxon>Arthropoda</taxon>
        <taxon>Hexapoda</taxon>
        <taxon>Insecta</taxon>
        <taxon>Pterygota</taxon>
        <taxon>Neoptera</taxon>
        <taxon>Polyneoptera</taxon>
        <taxon>Phasmatodea</taxon>
        <taxon>Timematodea</taxon>
        <taxon>Timematoidea</taxon>
        <taxon>Timematidae</taxon>
        <taxon>Timema</taxon>
    </lineage>
</organism>
<feature type="compositionally biased region" description="Low complexity" evidence="3">
    <location>
        <begin position="76"/>
        <end position="93"/>
    </location>
</feature>
<dbReference type="GO" id="GO:0031012">
    <property type="term" value="C:extracellular matrix"/>
    <property type="evidence" value="ECO:0007669"/>
    <property type="project" value="TreeGrafter"/>
</dbReference>
<dbReference type="PROSITE" id="PS51155">
    <property type="entry name" value="CHIT_BIND_RR_2"/>
    <property type="match status" value="1"/>
</dbReference>
<keyword evidence="1 2" id="KW-0193">Cuticle</keyword>
<proteinExistence type="predicted"/>
<dbReference type="GO" id="GO:0005615">
    <property type="term" value="C:extracellular space"/>
    <property type="evidence" value="ECO:0007669"/>
    <property type="project" value="TreeGrafter"/>
</dbReference>
<protein>
    <recommendedName>
        <fullName evidence="5">Cuticle protein 19</fullName>
    </recommendedName>
</protein>
<dbReference type="PANTHER" id="PTHR12236:SF95">
    <property type="entry name" value="CUTICULAR PROTEIN 76BD, ISOFORM C-RELATED"/>
    <property type="match status" value="1"/>
</dbReference>
<reference evidence="4" key="1">
    <citation type="submission" date="2020-11" db="EMBL/GenBank/DDBJ databases">
        <authorList>
            <person name="Tran Van P."/>
        </authorList>
    </citation>
    <scope>NUCLEOTIDE SEQUENCE</scope>
</reference>
<dbReference type="Pfam" id="PF00379">
    <property type="entry name" value="Chitin_bind_4"/>
    <property type="match status" value="1"/>
</dbReference>
<dbReference type="InterPro" id="IPR051217">
    <property type="entry name" value="Insect_Cuticle_Struc_Prot"/>
</dbReference>
<evidence type="ECO:0000313" key="4">
    <source>
        <dbReference type="EMBL" id="CAD7447708.1"/>
    </source>
</evidence>
<dbReference type="AlphaFoldDB" id="A0A7R9F898"/>
<evidence type="ECO:0000256" key="2">
    <source>
        <dbReference type="PROSITE-ProRule" id="PRU00497"/>
    </source>
</evidence>
<accession>A0A7R9F898</accession>
<dbReference type="GO" id="GO:0042302">
    <property type="term" value="F:structural constituent of cuticle"/>
    <property type="evidence" value="ECO:0007669"/>
    <property type="project" value="UniProtKB-UniRule"/>
</dbReference>
<dbReference type="EMBL" id="OD569142">
    <property type="protein sequence ID" value="CAD7447708.1"/>
    <property type="molecule type" value="Genomic_DNA"/>
</dbReference>
<feature type="region of interest" description="Disordered" evidence="3">
    <location>
        <begin position="76"/>
        <end position="102"/>
    </location>
</feature>
<gene>
    <name evidence="4" type="ORF">TBIB3V08_LOCUS10015</name>
</gene>
<feature type="region of interest" description="Disordered" evidence="3">
    <location>
        <begin position="1"/>
        <end position="23"/>
    </location>
</feature>
<name>A0A7R9F898_9NEOP</name>
<dbReference type="InterPro" id="IPR031311">
    <property type="entry name" value="CHIT_BIND_RR_consensus"/>
</dbReference>
<dbReference type="PROSITE" id="PS00233">
    <property type="entry name" value="CHIT_BIND_RR_1"/>
    <property type="match status" value="1"/>
</dbReference>